<proteinExistence type="predicted"/>
<gene>
    <name evidence="2" type="ORF">BN1723_007424</name>
</gene>
<feature type="region of interest" description="Disordered" evidence="1">
    <location>
        <begin position="1"/>
        <end position="22"/>
    </location>
</feature>
<organism evidence="2 3">
    <name type="scientific">Verticillium longisporum</name>
    <name type="common">Verticillium dahliae var. longisporum</name>
    <dbReference type="NCBI Taxonomy" id="100787"/>
    <lineage>
        <taxon>Eukaryota</taxon>
        <taxon>Fungi</taxon>
        <taxon>Dikarya</taxon>
        <taxon>Ascomycota</taxon>
        <taxon>Pezizomycotina</taxon>
        <taxon>Sordariomycetes</taxon>
        <taxon>Hypocreomycetidae</taxon>
        <taxon>Glomerellales</taxon>
        <taxon>Plectosphaerellaceae</taxon>
        <taxon>Verticillium</taxon>
    </lineage>
</organism>
<evidence type="ECO:0000256" key="1">
    <source>
        <dbReference type="SAM" id="MobiDB-lite"/>
    </source>
</evidence>
<evidence type="ECO:0000313" key="3">
    <source>
        <dbReference type="Proteomes" id="UP000045706"/>
    </source>
</evidence>
<accession>A0A0G4NL99</accession>
<dbReference type="EMBL" id="CVQI01036384">
    <property type="protein sequence ID" value="CRK47247.1"/>
    <property type="molecule type" value="Genomic_DNA"/>
</dbReference>
<reference evidence="3" key="1">
    <citation type="submission" date="2015-05" db="EMBL/GenBank/DDBJ databases">
        <authorList>
            <person name="Fogelqvist Johan"/>
        </authorList>
    </citation>
    <scope>NUCLEOTIDE SEQUENCE [LARGE SCALE GENOMIC DNA]</scope>
</reference>
<name>A0A0G4NL99_VERLO</name>
<evidence type="ECO:0000313" key="2">
    <source>
        <dbReference type="EMBL" id="CRK47247.1"/>
    </source>
</evidence>
<protein>
    <submittedName>
        <fullName evidence="2">Uncharacterized protein</fullName>
    </submittedName>
</protein>
<dbReference type="AlphaFoldDB" id="A0A0G4NL99"/>
<dbReference type="Proteomes" id="UP000045706">
    <property type="component" value="Unassembled WGS sequence"/>
</dbReference>
<sequence length="133" mass="14427">MAPPDKGKYKCTTGSNAESSSSSTPVVLALIHNYHQLSIQHRRRLQHQQPAFKEMAHVAQGQPVKMFTACQQKANNASHPQYLPGIRCPTCRESGKEVWVLPGKECGYCGTPCGARPASMANGRSGWMADTSG</sequence>